<evidence type="ECO:0000256" key="1">
    <source>
        <dbReference type="SAM" id="MobiDB-lite"/>
    </source>
</evidence>
<dbReference type="Gene3D" id="2.40.420.20">
    <property type="match status" value="1"/>
</dbReference>
<dbReference type="Pfam" id="PF25967">
    <property type="entry name" value="RND-MFP_C"/>
    <property type="match status" value="1"/>
</dbReference>
<accession>A0A1M6JT90</accession>
<evidence type="ECO:0000313" key="4">
    <source>
        <dbReference type="Proteomes" id="UP000184512"/>
    </source>
</evidence>
<protein>
    <submittedName>
        <fullName evidence="3">HlyD family secretion protein</fullName>
    </submittedName>
</protein>
<keyword evidence="4" id="KW-1185">Reference proteome</keyword>
<proteinExistence type="predicted"/>
<evidence type="ECO:0000259" key="2">
    <source>
        <dbReference type="Pfam" id="PF25967"/>
    </source>
</evidence>
<dbReference type="AlphaFoldDB" id="A0A1M6JT90"/>
<organism evidence="3 4">
    <name type="scientific">Tessaracoccus bendigoensis DSM 12906</name>
    <dbReference type="NCBI Taxonomy" id="1123357"/>
    <lineage>
        <taxon>Bacteria</taxon>
        <taxon>Bacillati</taxon>
        <taxon>Actinomycetota</taxon>
        <taxon>Actinomycetes</taxon>
        <taxon>Propionibacteriales</taxon>
        <taxon>Propionibacteriaceae</taxon>
        <taxon>Tessaracoccus</taxon>
    </lineage>
</organism>
<dbReference type="PANTHER" id="PTHR30469:SF33">
    <property type="entry name" value="SLR1207 PROTEIN"/>
    <property type="match status" value="1"/>
</dbReference>
<name>A0A1M6JT90_9ACTN</name>
<dbReference type="Proteomes" id="UP000184512">
    <property type="component" value="Unassembled WGS sequence"/>
</dbReference>
<dbReference type="PANTHER" id="PTHR30469">
    <property type="entry name" value="MULTIDRUG RESISTANCE PROTEIN MDTA"/>
    <property type="match status" value="1"/>
</dbReference>
<dbReference type="Gene3D" id="2.40.30.170">
    <property type="match status" value="1"/>
</dbReference>
<evidence type="ECO:0000313" key="3">
    <source>
        <dbReference type="EMBL" id="SHJ49935.1"/>
    </source>
</evidence>
<gene>
    <name evidence="3" type="ORF">SAMN02745244_02643</name>
</gene>
<dbReference type="EMBL" id="FQZG01000053">
    <property type="protein sequence ID" value="SHJ49935.1"/>
    <property type="molecule type" value="Genomic_DNA"/>
</dbReference>
<dbReference type="STRING" id="1123357.SAMN02745244_02643"/>
<feature type="region of interest" description="Disordered" evidence="1">
    <location>
        <begin position="167"/>
        <end position="197"/>
    </location>
</feature>
<reference evidence="3 4" key="1">
    <citation type="submission" date="2016-11" db="EMBL/GenBank/DDBJ databases">
        <authorList>
            <person name="Jaros S."/>
            <person name="Januszkiewicz K."/>
            <person name="Wedrychowicz H."/>
        </authorList>
    </citation>
    <scope>NUCLEOTIDE SEQUENCE [LARGE SCALE GENOMIC DNA]</scope>
    <source>
        <strain evidence="3 4">DSM 12906</strain>
    </source>
</reference>
<dbReference type="GO" id="GO:0015562">
    <property type="term" value="F:efflux transmembrane transporter activity"/>
    <property type="evidence" value="ECO:0007669"/>
    <property type="project" value="TreeGrafter"/>
</dbReference>
<dbReference type="InterPro" id="IPR058627">
    <property type="entry name" value="MdtA-like_C"/>
</dbReference>
<dbReference type="RefSeq" id="WP_073189059.1">
    <property type="nucleotide sequence ID" value="NZ_FQZG01000053.1"/>
</dbReference>
<feature type="domain" description="Multidrug resistance protein MdtA-like C-terminal permuted SH3" evidence="2">
    <location>
        <begin position="108"/>
        <end position="164"/>
    </location>
</feature>
<dbReference type="GO" id="GO:1990281">
    <property type="term" value="C:efflux pump complex"/>
    <property type="evidence" value="ECO:0007669"/>
    <property type="project" value="TreeGrafter"/>
</dbReference>
<feature type="compositionally biased region" description="Gly residues" evidence="1">
    <location>
        <begin position="179"/>
        <end position="197"/>
    </location>
</feature>
<sequence length="197" mass="19291">MLTALPFTVGQAATTSQVAAVKTSDQVSVPIEVAVDDIGQVAVGQEAVVTSDTGGTSSGTVGSIALLPTDSSGSYTYTVTIAVGERDATLLIGTSATVDVTVASSSDSVLVPISAVTLTGDDTGTVQVVEDGQARSQEVKLGVRGATHVEVAEGLSAGDRVVLSDPSLAIPTSDTSTTGRGGLGGGFQPGGATGPGR</sequence>